<keyword evidence="2" id="KW-1185">Reference proteome</keyword>
<name>A0A517PVK1_9PLAN</name>
<reference evidence="1 2" key="1">
    <citation type="submission" date="2019-02" db="EMBL/GenBank/DDBJ databases">
        <title>Deep-cultivation of Planctomycetes and their phenomic and genomic characterization uncovers novel biology.</title>
        <authorList>
            <person name="Wiegand S."/>
            <person name="Jogler M."/>
            <person name="Boedeker C."/>
            <person name="Pinto D."/>
            <person name="Vollmers J."/>
            <person name="Rivas-Marin E."/>
            <person name="Kohn T."/>
            <person name="Peeters S.H."/>
            <person name="Heuer A."/>
            <person name="Rast P."/>
            <person name="Oberbeckmann S."/>
            <person name="Bunk B."/>
            <person name="Jeske O."/>
            <person name="Meyerdierks A."/>
            <person name="Storesund J.E."/>
            <person name="Kallscheuer N."/>
            <person name="Luecker S."/>
            <person name="Lage O.M."/>
            <person name="Pohl T."/>
            <person name="Merkel B.J."/>
            <person name="Hornburger P."/>
            <person name="Mueller R.-W."/>
            <person name="Bruemmer F."/>
            <person name="Labrenz M."/>
            <person name="Spormann A.M."/>
            <person name="Op den Camp H."/>
            <person name="Overmann J."/>
            <person name="Amann R."/>
            <person name="Jetten M.S.M."/>
            <person name="Mascher T."/>
            <person name="Medema M.H."/>
            <person name="Devos D.P."/>
            <person name="Kaster A.-K."/>
            <person name="Ovreas L."/>
            <person name="Rohde M."/>
            <person name="Galperin M.Y."/>
            <person name="Jogler C."/>
        </authorList>
    </citation>
    <scope>NUCLEOTIDE SEQUENCE [LARGE SCALE GENOMIC DNA]</scope>
    <source>
        <strain evidence="1 2">HG66A1</strain>
    </source>
</reference>
<dbReference type="Proteomes" id="UP000320421">
    <property type="component" value="Chromosome"/>
</dbReference>
<proteinExistence type="predicted"/>
<gene>
    <name evidence="1" type="ORF">HG66A1_52150</name>
</gene>
<evidence type="ECO:0000313" key="2">
    <source>
        <dbReference type="Proteomes" id="UP000320421"/>
    </source>
</evidence>
<protein>
    <submittedName>
        <fullName evidence="1">Uncharacterized protein</fullName>
    </submittedName>
</protein>
<sequence>MNFLKFYFQFCGRKLIIKDGVYSEFPPVVDIDDFRLILIESEFSHGTQIRI</sequence>
<accession>A0A517PVK1</accession>
<dbReference type="EMBL" id="CP036266">
    <property type="protein sequence ID" value="QDT23398.1"/>
    <property type="molecule type" value="Genomic_DNA"/>
</dbReference>
<organism evidence="1 2">
    <name type="scientific">Gimesia chilikensis</name>
    <dbReference type="NCBI Taxonomy" id="2605989"/>
    <lineage>
        <taxon>Bacteria</taxon>
        <taxon>Pseudomonadati</taxon>
        <taxon>Planctomycetota</taxon>
        <taxon>Planctomycetia</taxon>
        <taxon>Planctomycetales</taxon>
        <taxon>Planctomycetaceae</taxon>
        <taxon>Gimesia</taxon>
    </lineage>
</organism>
<dbReference type="AlphaFoldDB" id="A0A517PVK1"/>
<evidence type="ECO:0000313" key="1">
    <source>
        <dbReference type="EMBL" id="QDT23398.1"/>
    </source>
</evidence>